<keyword evidence="1 3" id="KW-0963">Cytoplasm</keyword>
<evidence type="ECO:0000256" key="2">
    <source>
        <dbReference type="ARBA" id="ARBA00022517"/>
    </source>
</evidence>
<keyword evidence="2 3" id="KW-0690">Ribosome biogenesis</keyword>
<name>A0A9D1NBI7_9FIRM</name>
<protein>
    <recommendedName>
        <fullName evidence="3">Ribosome maturation factor RimP</fullName>
    </recommendedName>
</protein>
<comment type="subcellular location">
    <subcellularLocation>
        <location evidence="3">Cytoplasm</location>
    </subcellularLocation>
</comment>
<dbReference type="InterPro" id="IPR035956">
    <property type="entry name" value="RimP_N_sf"/>
</dbReference>
<dbReference type="GO" id="GO:0005829">
    <property type="term" value="C:cytosol"/>
    <property type="evidence" value="ECO:0007669"/>
    <property type="project" value="TreeGrafter"/>
</dbReference>
<feature type="domain" description="Ribosome maturation factor RimP N-terminal" evidence="4">
    <location>
        <begin position="20"/>
        <end position="92"/>
    </location>
</feature>
<dbReference type="HAMAP" id="MF_01077">
    <property type="entry name" value="RimP"/>
    <property type="match status" value="1"/>
</dbReference>
<dbReference type="GO" id="GO:0000028">
    <property type="term" value="P:ribosomal small subunit assembly"/>
    <property type="evidence" value="ECO:0007669"/>
    <property type="project" value="TreeGrafter"/>
</dbReference>
<evidence type="ECO:0000313" key="6">
    <source>
        <dbReference type="Proteomes" id="UP000886857"/>
    </source>
</evidence>
<dbReference type="Pfam" id="PF02576">
    <property type="entry name" value="RimP_N"/>
    <property type="match status" value="1"/>
</dbReference>
<evidence type="ECO:0000259" key="4">
    <source>
        <dbReference type="Pfam" id="PF02576"/>
    </source>
</evidence>
<dbReference type="AlphaFoldDB" id="A0A9D1NBI7"/>
<comment type="similarity">
    <text evidence="3">Belongs to the RimP family.</text>
</comment>
<dbReference type="EMBL" id="DVOE01000095">
    <property type="protein sequence ID" value="HIU99477.1"/>
    <property type="molecule type" value="Genomic_DNA"/>
</dbReference>
<dbReference type="InterPro" id="IPR036847">
    <property type="entry name" value="RimP_C_sf"/>
</dbReference>
<organism evidence="5 6">
    <name type="scientific">Candidatus Limadaptatus stercoripullorum</name>
    <dbReference type="NCBI Taxonomy" id="2840846"/>
    <lineage>
        <taxon>Bacteria</taxon>
        <taxon>Bacillati</taxon>
        <taxon>Bacillota</taxon>
        <taxon>Clostridia</taxon>
        <taxon>Eubacteriales</taxon>
        <taxon>Candidatus Limadaptatus</taxon>
    </lineage>
</organism>
<dbReference type="PANTHER" id="PTHR33867:SF1">
    <property type="entry name" value="RIBOSOME MATURATION FACTOR RIMP"/>
    <property type="match status" value="1"/>
</dbReference>
<dbReference type="Gene3D" id="3.30.300.70">
    <property type="entry name" value="RimP-like superfamily, N-terminal"/>
    <property type="match status" value="1"/>
</dbReference>
<accession>A0A9D1NBI7</accession>
<dbReference type="Proteomes" id="UP000886857">
    <property type="component" value="Unassembled WGS sequence"/>
</dbReference>
<dbReference type="SUPFAM" id="SSF75420">
    <property type="entry name" value="YhbC-like, N-terminal domain"/>
    <property type="match status" value="1"/>
</dbReference>
<dbReference type="PANTHER" id="PTHR33867">
    <property type="entry name" value="RIBOSOME MATURATION FACTOR RIMP"/>
    <property type="match status" value="1"/>
</dbReference>
<evidence type="ECO:0000313" key="5">
    <source>
        <dbReference type="EMBL" id="HIU99477.1"/>
    </source>
</evidence>
<comment type="caution">
    <text evidence="5">The sequence shown here is derived from an EMBL/GenBank/DDBJ whole genome shotgun (WGS) entry which is preliminary data.</text>
</comment>
<evidence type="ECO:0000256" key="3">
    <source>
        <dbReference type="HAMAP-Rule" id="MF_01077"/>
    </source>
</evidence>
<evidence type="ECO:0000256" key="1">
    <source>
        <dbReference type="ARBA" id="ARBA00022490"/>
    </source>
</evidence>
<gene>
    <name evidence="3" type="primary">rimP</name>
    <name evidence="5" type="ORF">IAC73_06510</name>
</gene>
<comment type="function">
    <text evidence="3">Required for maturation of 30S ribosomal subunits.</text>
</comment>
<reference evidence="5" key="2">
    <citation type="journal article" date="2021" name="PeerJ">
        <title>Extensive microbial diversity within the chicken gut microbiome revealed by metagenomics and culture.</title>
        <authorList>
            <person name="Gilroy R."/>
            <person name="Ravi A."/>
            <person name="Getino M."/>
            <person name="Pursley I."/>
            <person name="Horton D.L."/>
            <person name="Alikhan N.F."/>
            <person name="Baker D."/>
            <person name="Gharbi K."/>
            <person name="Hall N."/>
            <person name="Watson M."/>
            <person name="Adriaenssens E.M."/>
            <person name="Foster-Nyarko E."/>
            <person name="Jarju S."/>
            <person name="Secka A."/>
            <person name="Antonio M."/>
            <person name="Oren A."/>
            <person name="Chaudhuri R.R."/>
            <person name="La Ragione R."/>
            <person name="Hildebrand F."/>
            <person name="Pallen M.J."/>
        </authorList>
    </citation>
    <scope>NUCLEOTIDE SEQUENCE</scope>
    <source>
        <strain evidence="5">10406</strain>
    </source>
</reference>
<sequence length="158" mass="17239">MPGVWKFLSEEGRAEIEAAVAAAAEGAGREIVEIAFGEEGGTPALTVFLWKKEGISLDDCEEVHGKVSDALDALERLFPRDYILNVSSSGLDRPVVTDDDFRRSEGTVLEVVDGKAKCHGTLVAYDSETFTLELEGKRAGKQVFDRSANIKVQPYITF</sequence>
<proteinExistence type="inferred from homology"/>
<dbReference type="InterPro" id="IPR003728">
    <property type="entry name" value="Ribosome_maturation_RimP"/>
</dbReference>
<dbReference type="SUPFAM" id="SSF74942">
    <property type="entry name" value="YhbC-like, C-terminal domain"/>
    <property type="match status" value="1"/>
</dbReference>
<reference evidence="5" key="1">
    <citation type="submission" date="2020-10" db="EMBL/GenBank/DDBJ databases">
        <authorList>
            <person name="Gilroy R."/>
        </authorList>
    </citation>
    <scope>NUCLEOTIDE SEQUENCE</scope>
    <source>
        <strain evidence="5">10406</strain>
    </source>
</reference>
<dbReference type="GO" id="GO:0006412">
    <property type="term" value="P:translation"/>
    <property type="evidence" value="ECO:0007669"/>
    <property type="project" value="TreeGrafter"/>
</dbReference>
<dbReference type="InterPro" id="IPR028989">
    <property type="entry name" value="RimP_N"/>
</dbReference>